<comment type="caution">
    <text evidence="7">The sequence shown here is derived from an EMBL/GenBank/DDBJ whole genome shotgun (WGS) entry which is preliminary data.</text>
</comment>
<dbReference type="EMBL" id="MHKB01000009">
    <property type="protein sequence ID" value="OGY79374.1"/>
    <property type="molecule type" value="Genomic_DNA"/>
</dbReference>
<dbReference type="GO" id="GO:0046872">
    <property type="term" value="F:metal ion binding"/>
    <property type="evidence" value="ECO:0007669"/>
    <property type="project" value="UniProtKB-KW"/>
</dbReference>
<comment type="similarity">
    <text evidence="1">Belongs to the iron/manganese superoxide dismutase family.</text>
</comment>
<dbReference type="SUPFAM" id="SSF54719">
    <property type="entry name" value="Fe,Mn superoxide dismutase (SOD), C-terminal domain"/>
    <property type="match status" value="1"/>
</dbReference>
<proteinExistence type="inferred from homology"/>
<dbReference type="PIRSF" id="PIRSF000349">
    <property type="entry name" value="SODismutase"/>
    <property type="match status" value="1"/>
</dbReference>
<dbReference type="InterPro" id="IPR050265">
    <property type="entry name" value="Fe/Mn_Superoxide_Dismutase"/>
</dbReference>
<organism evidence="7 8">
    <name type="scientific">Candidatus Kerfeldbacteria bacterium RIFCSPHIGHO2_02_FULL_42_14</name>
    <dbReference type="NCBI Taxonomy" id="1798540"/>
    <lineage>
        <taxon>Bacteria</taxon>
        <taxon>Candidatus Kerfeldiibacteriota</taxon>
    </lineage>
</organism>
<feature type="binding site" evidence="5">
    <location>
        <position position="25"/>
    </location>
    <ligand>
        <name>Mn(2+)</name>
        <dbReference type="ChEBI" id="CHEBI:29035"/>
    </ligand>
</feature>
<feature type="domain" description="Manganese/iron superoxide dismutase C-terminal" evidence="6">
    <location>
        <begin position="94"/>
        <end position="191"/>
    </location>
</feature>
<dbReference type="PANTHER" id="PTHR11404">
    <property type="entry name" value="SUPEROXIDE DISMUTASE 2"/>
    <property type="match status" value="1"/>
</dbReference>
<accession>A0A1G2AR37</accession>
<evidence type="ECO:0000259" key="6">
    <source>
        <dbReference type="Pfam" id="PF02777"/>
    </source>
</evidence>
<dbReference type="InterPro" id="IPR019832">
    <property type="entry name" value="Mn/Fe_SOD_C"/>
</dbReference>
<dbReference type="Proteomes" id="UP000177165">
    <property type="component" value="Unassembled WGS sequence"/>
</dbReference>
<name>A0A1G2AR37_9BACT</name>
<evidence type="ECO:0000256" key="3">
    <source>
        <dbReference type="ARBA" id="ARBA00022723"/>
    </source>
</evidence>
<evidence type="ECO:0000256" key="1">
    <source>
        <dbReference type="ARBA" id="ARBA00008714"/>
    </source>
</evidence>
<dbReference type="STRING" id="1798540.A3B74_00845"/>
<protein>
    <recommendedName>
        <fullName evidence="2">superoxide dismutase</fullName>
        <ecNumber evidence="2">1.15.1.1</ecNumber>
    </recommendedName>
</protein>
<feature type="binding site" evidence="5">
    <location>
        <position position="158"/>
    </location>
    <ligand>
        <name>Mn(2+)</name>
        <dbReference type="ChEBI" id="CHEBI:29035"/>
    </ligand>
</feature>
<evidence type="ECO:0000256" key="2">
    <source>
        <dbReference type="ARBA" id="ARBA00012682"/>
    </source>
</evidence>
<dbReference type="InterPro" id="IPR036324">
    <property type="entry name" value="Mn/Fe_SOD_N_sf"/>
</dbReference>
<dbReference type="Gene3D" id="3.55.40.20">
    <property type="entry name" value="Iron/manganese superoxide dismutase, C-terminal domain"/>
    <property type="match status" value="1"/>
</dbReference>
<dbReference type="SUPFAM" id="SSF46609">
    <property type="entry name" value="Fe,Mn superoxide dismutase (SOD), N-terminal domain"/>
    <property type="match status" value="1"/>
</dbReference>
<feature type="binding site" evidence="5">
    <location>
        <position position="162"/>
    </location>
    <ligand>
        <name>Mn(2+)</name>
        <dbReference type="ChEBI" id="CHEBI:29035"/>
    </ligand>
</feature>
<keyword evidence="4" id="KW-0560">Oxidoreductase</keyword>
<keyword evidence="3 5" id="KW-0479">Metal-binding</keyword>
<gene>
    <name evidence="7" type="ORF">A3B74_00845</name>
</gene>
<dbReference type="GO" id="GO:0004784">
    <property type="term" value="F:superoxide dismutase activity"/>
    <property type="evidence" value="ECO:0007669"/>
    <property type="project" value="UniProtKB-EC"/>
</dbReference>
<evidence type="ECO:0000256" key="4">
    <source>
        <dbReference type="ARBA" id="ARBA00023002"/>
    </source>
</evidence>
<evidence type="ECO:0000313" key="7">
    <source>
        <dbReference type="EMBL" id="OGY79374.1"/>
    </source>
</evidence>
<dbReference type="InterPro" id="IPR001189">
    <property type="entry name" value="Mn/Fe_SOD"/>
</dbReference>
<dbReference type="AlphaFoldDB" id="A0A1G2AR37"/>
<dbReference type="PANTHER" id="PTHR11404:SF6">
    <property type="entry name" value="SUPEROXIDE DISMUTASE [MN], MITOCHONDRIAL"/>
    <property type="match status" value="1"/>
</dbReference>
<dbReference type="EC" id="1.15.1.1" evidence="2"/>
<reference evidence="7 8" key="1">
    <citation type="journal article" date="2016" name="Nat. Commun.">
        <title>Thousands of microbial genomes shed light on interconnected biogeochemical processes in an aquifer system.</title>
        <authorList>
            <person name="Anantharaman K."/>
            <person name="Brown C.T."/>
            <person name="Hug L.A."/>
            <person name="Sharon I."/>
            <person name="Castelle C.J."/>
            <person name="Probst A.J."/>
            <person name="Thomas B.C."/>
            <person name="Singh A."/>
            <person name="Wilkins M.J."/>
            <person name="Karaoz U."/>
            <person name="Brodie E.L."/>
            <person name="Williams K.H."/>
            <person name="Hubbard S.S."/>
            <person name="Banfield J.F."/>
        </authorList>
    </citation>
    <scope>NUCLEOTIDE SEQUENCE [LARGE SCALE GENOMIC DNA]</scope>
</reference>
<evidence type="ECO:0000313" key="8">
    <source>
        <dbReference type="Proteomes" id="UP000177165"/>
    </source>
</evidence>
<evidence type="ECO:0000256" key="5">
    <source>
        <dbReference type="PIRSR" id="PIRSR000349-1"/>
    </source>
</evidence>
<feature type="binding site" evidence="5">
    <location>
        <position position="74"/>
    </location>
    <ligand>
        <name>Mn(2+)</name>
        <dbReference type="ChEBI" id="CHEBI:29035"/>
    </ligand>
</feature>
<sequence length="195" mass="23124">MTYAPKNFQNLLGTPGFSDTLLTTHFGLYEGYVKNTNTLLETLEKYRQEGKSATPEYAELKRRFGWEWNGMRLHEYYFENLSKEKQNKNSALKTNERLTKTFGNFDNWMKDFKASGVMRGIGWVILYCDPHDKKLFNTWVNEHDIGHLAGCTPLFVMDVFEHAYITDYSTKRAEYIDAFFEAINWTEVEKRFRRF</sequence>
<dbReference type="Pfam" id="PF02777">
    <property type="entry name" value="Sod_Fe_C"/>
    <property type="match status" value="1"/>
</dbReference>
<dbReference type="InterPro" id="IPR036314">
    <property type="entry name" value="SOD_C_sf"/>
</dbReference>